<evidence type="ECO:0000313" key="3">
    <source>
        <dbReference type="EMBL" id="MBB1061476.1"/>
    </source>
</evidence>
<dbReference type="InterPro" id="IPR021762">
    <property type="entry name" value="DUF3325"/>
</dbReference>
<name>A0A7W3TNK8_9GAMM</name>
<dbReference type="Proteomes" id="UP000523196">
    <property type="component" value="Unassembled WGS sequence"/>
</dbReference>
<sequence length="126" mass="13202">MLAIALAACIVGVGWLALAMDVHGRQAWGRAAGAKAKRALRAMGAAALVVALVLCLRVDHATMAVLVWVMALAVGAVAVAMMLAWRARWLGLLAPWFGRGSRGPVPASIPDGPARRDPGKSRSRTR</sequence>
<dbReference type="Pfam" id="PF11804">
    <property type="entry name" value="DUF3325"/>
    <property type="match status" value="1"/>
</dbReference>
<keyword evidence="2" id="KW-1133">Transmembrane helix</keyword>
<evidence type="ECO:0000256" key="1">
    <source>
        <dbReference type="SAM" id="MobiDB-lite"/>
    </source>
</evidence>
<keyword evidence="2" id="KW-0812">Transmembrane</keyword>
<feature type="transmembrane region" description="Helical" evidence="2">
    <location>
        <begin position="65"/>
        <end position="85"/>
    </location>
</feature>
<dbReference type="AlphaFoldDB" id="A0A7W3TNK8"/>
<evidence type="ECO:0000256" key="2">
    <source>
        <dbReference type="SAM" id="Phobius"/>
    </source>
</evidence>
<dbReference type="EMBL" id="JACHTF010000015">
    <property type="protein sequence ID" value="MBB1061476.1"/>
    <property type="molecule type" value="Genomic_DNA"/>
</dbReference>
<gene>
    <name evidence="3" type="ORF">H4F98_12955</name>
</gene>
<comment type="caution">
    <text evidence="3">The sequence shown here is derived from an EMBL/GenBank/DDBJ whole genome shotgun (WGS) entry which is preliminary data.</text>
</comment>
<keyword evidence="2" id="KW-0472">Membrane</keyword>
<reference evidence="3 4" key="1">
    <citation type="submission" date="2020-08" db="EMBL/GenBank/DDBJ databases">
        <authorList>
            <person name="Xu S."/>
            <person name="Li A."/>
        </authorList>
    </citation>
    <scope>NUCLEOTIDE SEQUENCE [LARGE SCALE GENOMIC DNA]</scope>
    <source>
        <strain evidence="3 4">119BY6-57</strain>
    </source>
</reference>
<organism evidence="3 4">
    <name type="scientific">Marilutibacter spongiae</name>
    <dbReference type="NCBI Taxonomy" id="2025720"/>
    <lineage>
        <taxon>Bacteria</taxon>
        <taxon>Pseudomonadati</taxon>
        <taxon>Pseudomonadota</taxon>
        <taxon>Gammaproteobacteria</taxon>
        <taxon>Lysobacterales</taxon>
        <taxon>Lysobacteraceae</taxon>
        <taxon>Marilutibacter</taxon>
    </lineage>
</organism>
<proteinExistence type="predicted"/>
<accession>A0A7W3TNK8</accession>
<feature type="transmembrane region" description="Helical" evidence="2">
    <location>
        <begin position="39"/>
        <end position="58"/>
    </location>
</feature>
<protein>
    <submittedName>
        <fullName evidence="3">DUF3325 family protein</fullName>
    </submittedName>
</protein>
<feature type="region of interest" description="Disordered" evidence="1">
    <location>
        <begin position="102"/>
        <end position="126"/>
    </location>
</feature>
<evidence type="ECO:0000313" key="4">
    <source>
        <dbReference type="Proteomes" id="UP000523196"/>
    </source>
</evidence>
<keyword evidence="4" id="KW-1185">Reference proteome</keyword>